<evidence type="ECO:0000313" key="1">
    <source>
        <dbReference type="EMBL" id="RUO53160.1"/>
    </source>
</evidence>
<organism evidence="1 2">
    <name type="scientific">Pseudidiomarina halophila</name>
    <dbReference type="NCBI Taxonomy" id="1449799"/>
    <lineage>
        <taxon>Bacteria</taxon>
        <taxon>Pseudomonadati</taxon>
        <taxon>Pseudomonadota</taxon>
        <taxon>Gammaproteobacteria</taxon>
        <taxon>Alteromonadales</taxon>
        <taxon>Idiomarinaceae</taxon>
        <taxon>Pseudidiomarina</taxon>
    </lineage>
</organism>
<dbReference type="EMBL" id="PIPW01000002">
    <property type="protein sequence ID" value="RUO53160.1"/>
    <property type="molecule type" value="Genomic_DNA"/>
</dbReference>
<keyword evidence="2" id="KW-1185">Reference proteome</keyword>
<dbReference type="OrthoDB" id="6232895at2"/>
<name>A0A432XWQ8_9GAMM</name>
<evidence type="ECO:0000313" key="2">
    <source>
        <dbReference type="Proteomes" id="UP000287198"/>
    </source>
</evidence>
<protein>
    <submittedName>
        <fullName evidence="1">Uncharacterized protein</fullName>
    </submittedName>
</protein>
<reference evidence="2" key="1">
    <citation type="journal article" date="2018" name="Front. Microbiol.">
        <title>Genome-Based Analysis Reveals the Taxonomy and Diversity of the Family Idiomarinaceae.</title>
        <authorList>
            <person name="Liu Y."/>
            <person name="Lai Q."/>
            <person name="Shao Z."/>
        </authorList>
    </citation>
    <scope>NUCLEOTIDE SEQUENCE [LARGE SCALE GENOMIC DNA]</scope>
    <source>
        <strain evidence="2">BH195</strain>
    </source>
</reference>
<gene>
    <name evidence="1" type="ORF">CWI69_09065</name>
</gene>
<dbReference type="AlphaFoldDB" id="A0A432XWQ8"/>
<sequence>MLNGLRAAKGVTKLAGVLREALFMKGLLEQEQMLQLKVIVEQSGSGLTLYSAYNVDGDRGWIQNDSQRVYDNTP</sequence>
<accession>A0A432XWQ8</accession>
<proteinExistence type="predicted"/>
<comment type="caution">
    <text evidence="1">The sequence shown here is derived from an EMBL/GenBank/DDBJ whole genome shotgun (WGS) entry which is preliminary data.</text>
</comment>
<dbReference type="Proteomes" id="UP000287198">
    <property type="component" value="Unassembled WGS sequence"/>
</dbReference>
<dbReference type="RefSeq" id="WP_126763867.1">
    <property type="nucleotide sequence ID" value="NZ_JBHLTZ010000012.1"/>
</dbReference>